<comment type="caution">
    <text evidence="1">The sequence shown here is derived from an EMBL/GenBank/DDBJ whole genome shotgun (WGS) entry which is preliminary data.</text>
</comment>
<reference evidence="1 2" key="1">
    <citation type="submission" date="2019-01" db="EMBL/GenBank/DDBJ databases">
        <title>Sequencing of cultivated peanut Arachis hypogaea provides insights into genome evolution and oil improvement.</title>
        <authorList>
            <person name="Chen X."/>
        </authorList>
    </citation>
    <scope>NUCLEOTIDE SEQUENCE [LARGE SCALE GENOMIC DNA]</scope>
    <source>
        <strain evidence="2">cv. Fuhuasheng</strain>
        <tissue evidence="1">Leaves</tissue>
    </source>
</reference>
<organism evidence="1 2">
    <name type="scientific">Arachis hypogaea</name>
    <name type="common">Peanut</name>
    <dbReference type="NCBI Taxonomy" id="3818"/>
    <lineage>
        <taxon>Eukaryota</taxon>
        <taxon>Viridiplantae</taxon>
        <taxon>Streptophyta</taxon>
        <taxon>Embryophyta</taxon>
        <taxon>Tracheophyta</taxon>
        <taxon>Spermatophyta</taxon>
        <taxon>Magnoliopsida</taxon>
        <taxon>eudicotyledons</taxon>
        <taxon>Gunneridae</taxon>
        <taxon>Pentapetalae</taxon>
        <taxon>rosids</taxon>
        <taxon>fabids</taxon>
        <taxon>Fabales</taxon>
        <taxon>Fabaceae</taxon>
        <taxon>Papilionoideae</taxon>
        <taxon>50 kb inversion clade</taxon>
        <taxon>dalbergioids sensu lato</taxon>
        <taxon>Dalbergieae</taxon>
        <taxon>Pterocarpus clade</taxon>
        <taxon>Arachis</taxon>
    </lineage>
</organism>
<evidence type="ECO:0000313" key="2">
    <source>
        <dbReference type="Proteomes" id="UP000289738"/>
    </source>
</evidence>
<dbReference type="Proteomes" id="UP000289738">
    <property type="component" value="Chromosome A07"/>
</dbReference>
<dbReference type="EMBL" id="SDMP01000007">
    <property type="protein sequence ID" value="RYR49022.1"/>
    <property type="molecule type" value="Genomic_DNA"/>
</dbReference>
<name>A0A445CDI4_ARAHY</name>
<sequence length="163" mass="19048">MFKKLISRVILLDNNPTPYRSRSSTNNLHSVGITHEAYDSPCHQTSQQQLQQTSNNIDQLQSQHSLEYSNRIRLQRDARLNRKTMLLQKRHEVEDITENMTILDDSVQIEYPAIFDIAENTGLNMTDDELKNLCLIEIEKILNSNTRSLRDYQSMPYPEMSHI</sequence>
<proteinExistence type="predicted"/>
<protein>
    <submittedName>
        <fullName evidence="1">Uncharacterized protein</fullName>
    </submittedName>
</protein>
<keyword evidence="2" id="KW-1185">Reference proteome</keyword>
<evidence type="ECO:0000313" key="1">
    <source>
        <dbReference type="EMBL" id="RYR49022.1"/>
    </source>
</evidence>
<gene>
    <name evidence="1" type="ORF">Ahy_A07g035300</name>
</gene>
<dbReference type="AlphaFoldDB" id="A0A445CDI4"/>
<accession>A0A445CDI4</accession>